<evidence type="ECO:0000313" key="2">
    <source>
        <dbReference type="Proteomes" id="UP000324800"/>
    </source>
</evidence>
<accession>A0A5J4TJ65</accession>
<evidence type="ECO:0000313" key="1">
    <source>
        <dbReference type="EMBL" id="KAA6357882.1"/>
    </source>
</evidence>
<dbReference type="EMBL" id="SNRW01030708">
    <property type="protein sequence ID" value="KAA6357882.1"/>
    <property type="molecule type" value="Genomic_DNA"/>
</dbReference>
<dbReference type="AlphaFoldDB" id="A0A5J4TJ65"/>
<protein>
    <submittedName>
        <fullName evidence="1">Uncharacterized protein</fullName>
    </submittedName>
</protein>
<feature type="non-terminal residue" evidence="1">
    <location>
        <position position="1"/>
    </location>
</feature>
<organism evidence="1 2">
    <name type="scientific">Streblomastix strix</name>
    <dbReference type="NCBI Taxonomy" id="222440"/>
    <lineage>
        <taxon>Eukaryota</taxon>
        <taxon>Metamonada</taxon>
        <taxon>Preaxostyla</taxon>
        <taxon>Oxymonadida</taxon>
        <taxon>Streblomastigidae</taxon>
        <taxon>Streblomastix</taxon>
    </lineage>
</organism>
<gene>
    <name evidence="1" type="ORF">EZS28_046591</name>
</gene>
<comment type="caution">
    <text evidence="1">The sequence shown here is derived from an EMBL/GenBank/DDBJ whole genome shotgun (WGS) entry which is preliminary data.</text>
</comment>
<proteinExistence type="predicted"/>
<name>A0A5J4TJ65_9EUKA</name>
<sequence length="50" mass="5664">SDFSYFQLAVSVFWPEARAYLTIIFYIALLDRSMIASSQGSVIQPEARTC</sequence>
<dbReference type="Proteomes" id="UP000324800">
    <property type="component" value="Unassembled WGS sequence"/>
</dbReference>
<reference evidence="1 2" key="1">
    <citation type="submission" date="2019-03" db="EMBL/GenBank/DDBJ databases">
        <title>Single cell metagenomics reveals metabolic interactions within the superorganism composed of flagellate Streblomastix strix and complex community of Bacteroidetes bacteria on its surface.</title>
        <authorList>
            <person name="Treitli S.C."/>
            <person name="Kolisko M."/>
            <person name="Husnik F."/>
            <person name="Keeling P."/>
            <person name="Hampl V."/>
        </authorList>
    </citation>
    <scope>NUCLEOTIDE SEQUENCE [LARGE SCALE GENOMIC DNA]</scope>
    <source>
        <strain evidence="1">ST1C</strain>
    </source>
</reference>